<comment type="similarity">
    <text evidence="2">Belongs to the XPF family.</text>
</comment>
<dbReference type="FunFam" id="2.40.30.10:FF:000052">
    <property type="entry name" value="Selenocysteine-specific elongation factor EF-Sec"/>
    <property type="match status" value="1"/>
</dbReference>
<dbReference type="InterPro" id="IPR006166">
    <property type="entry name" value="ERCC4_domain"/>
</dbReference>
<protein>
    <recommendedName>
        <fullName evidence="10">DNA repair endonuclease XPF</fullName>
    </recommendedName>
</protein>
<evidence type="ECO:0000256" key="6">
    <source>
        <dbReference type="ARBA" id="ARBA00022801"/>
    </source>
</evidence>
<dbReference type="CDD" id="cd20078">
    <property type="entry name" value="XPF_nuclease_XPF_euk"/>
    <property type="match status" value="1"/>
</dbReference>
<dbReference type="GO" id="GO:0005525">
    <property type="term" value="F:GTP binding"/>
    <property type="evidence" value="ECO:0007669"/>
    <property type="project" value="InterPro"/>
</dbReference>
<dbReference type="GO" id="GO:0000014">
    <property type="term" value="F:single-stranded DNA endodeoxyribonuclease activity"/>
    <property type="evidence" value="ECO:0007669"/>
    <property type="project" value="TreeGrafter"/>
</dbReference>
<dbReference type="WBParaSite" id="maker-uti_cns_0005355-snap-gene-0.8-mRNA-1">
    <property type="protein sequence ID" value="maker-uti_cns_0005355-snap-gene-0.8-mRNA-1"/>
    <property type="gene ID" value="maker-uti_cns_0005355-snap-gene-0.8"/>
</dbReference>
<dbReference type="SUPFAM" id="SSF52540">
    <property type="entry name" value="P-loop containing nucleoside triphosphate hydrolases"/>
    <property type="match status" value="1"/>
</dbReference>
<dbReference type="SMART" id="SM00891">
    <property type="entry name" value="ERCC4"/>
    <property type="match status" value="1"/>
</dbReference>
<keyword evidence="5" id="KW-0227">DNA damage</keyword>
<keyword evidence="9" id="KW-0539">Nucleus</keyword>
<keyword evidence="4" id="KW-0255">Endonuclease</keyword>
<dbReference type="Gene3D" id="2.40.30.10">
    <property type="entry name" value="Translation factors"/>
    <property type="match status" value="2"/>
</dbReference>
<dbReference type="PROSITE" id="PS51722">
    <property type="entry name" value="G_TR_2"/>
    <property type="match status" value="1"/>
</dbReference>
<dbReference type="CDD" id="cd01889">
    <property type="entry name" value="SelB_euk"/>
    <property type="match status" value="1"/>
</dbReference>
<dbReference type="Proteomes" id="UP000095280">
    <property type="component" value="Unplaced"/>
</dbReference>
<dbReference type="Gene3D" id="3.40.50.300">
    <property type="entry name" value="P-loop containing nucleotide triphosphate hydrolases"/>
    <property type="match status" value="1"/>
</dbReference>
<evidence type="ECO:0000256" key="2">
    <source>
        <dbReference type="ARBA" id="ARBA00010015"/>
    </source>
</evidence>
<keyword evidence="3" id="KW-0540">Nuclease</keyword>
<dbReference type="Pfam" id="PF02732">
    <property type="entry name" value="ERCC4"/>
    <property type="match status" value="1"/>
</dbReference>
<keyword evidence="8" id="KW-0234">DNA repair</keyword>
<feature type="region of interest" description="Disordered" evidence="11">
    <location>
        <begin position="972"/>
        <end position="1053"/>
    </location>
</feature>
<evidence type="ECO:0000256" key="8">
    <source>
        <dbReference type="ARBA" id="ARBA00023204"/>
    </source>
</evidence>
<dbReference type="InterPro" id="IPR049394">
    <property type="entry name" value="eEFSec_C"/>
</dbReference>
<evidence type="ECO:0000256" key="9">
    <source>
        <dbReference type="ARBA" id="ARBA00023242"/>
    </source>
</evidence>
<dbReference type="Pfam" id="PF03144">
    <property type="entry name" value="GTP_EFTU_D2"/>
    <property type="match status" value="1"/>
</dbReference>
<keyword evidence="6" id="KW-0378">Hydrolase</keyword>
<evidence type="ECO:0000256" key="3">
    <source>
        <dbReference type="ARBA" id="ARBA00022722"/>
    </source>
</evidence>
<dbReference type="PANTHER" id="PTHR10150:SF0">
    <property type="entry name" value="DNA REPAIR ENDONUCLEASE XPF"/>
    <property type="match status" value="1"/>
</dbReference>
<evidence type="ECO:0000256" key="1">
    <source>
        <dbReference type="ARBA" id="ARBA00004123"/>
    </source>
</evidence>
<accession>A0A1I8HB91</accession>
<dbReference type="CDD" id="cd03696">
    <property type="entry name" value="SelB_II"/>
    <property type="match status" value="1"/>
</dbReference>
<dbReference type="InterPro" id="IPR047520">
    <property type="entry name" value="XPF_nuclease"/>
</dbReference>
<dbReference type="GO" id="GO:0000712">
    <property type="term" value="P:resolution of meiotic recombination intermediates"/>
    <property type="evidence" value="ECO:0007669"/>
    <property type="project" value="TreeGrafter"/>
</dbReference>
<keyword evidence="7" id="KW-0238">DNA-binding</keyword>
<feature type="compositionally biased region" description="Low complexity" evidence="11">
    <location>
        <begin position="982"/>
        <end position="994"/>
    </location>
</feature>
<evidence type="ECO:0000259" key="12">
    <source>
        <dbReference type="PROSITE" id="PS51722"/>
    </source>
</evidence>
<reference evidence="14" key="1">
    <citation type="submission" date="2016-11" db="UniProtKB">
        <authorList>
            <consortium name="WormBaseParasite"/>
        </authorList>
    </citation>
    <scope>IDENTIFICATION</scope>
</reference>
<dbReference type="GO" id="GO:1901255">
    <property type="term" value="P:nucleotide-excision repair involved in interstrand cross-link repair"/>
    <property type="evidence" value="ECO:0007669"/>
    <property type="project" value="TreeGrafter"/>
</dbReference>
<dbReference type="InterPro" id="IPR000795">
    <property type="entry name" value="T_Tr_GTP-bd_dom"/>
</dbReference>
<comment type="subcellular location">
    <subcellularLocation>
        <location evidence="1">Nucleus</location>
    </subcellularLocation>
</comment>
<dbReference type="InterPro" id="IPR011335">
    <property type="entry name" value="Restrct_endonuc-II-like"/>
</dbReference>
<dbReference type="GO" id="GO:0003924">
    <property type="term" value="F:GTPase activity"/>
    <property type="evidence" value="ECO:0007669"/>
    <property type="project" value="InterPro"/>
</dbReference>
<dbReference type="Pfam" id="PF00009">
    <property type="entry name" value="GTP_EFTU"/>
    <property type="match status" value="1"/>
</dbReference>
<dbReference type="InterPro" id="IPR004161">
    <property type="entry name" value="EFTu-like_2"/>
</dbReference>
<name>A0A1I8HB91_9PLAT</name>
<dbReference type="Pfam" id="PF21208">
    <property type="entry name" value="euk_SelB_III"/>
    <property type="match status" value="1"/>
</dbReference>
<evidence type="ECO:0000256" key="4">
    <source>
        <dbReference type="ARBA" id="ARBA00022759"/>
    </source>
</evidence>
<dbReference type="PANTHER" id="PTHR10150">
    <property type="entry name" value="DNA REPAIR ENDONUCLEASE XPF"/>
    <property type="match status" value="1"/>
</dbReference>
<dbReference type="Gene3D" id="1.10.150.20">
    <property type="entry name" value="5' to 3' exonuclease, C-terminal subdomain"/>
    <property type="match status" value="1"/>
</dbReference>
<evidence type="ECO:0000256" key="7">
    <source>
        <dbReference type="ARBA" id="ARBA00023125"/>
    </source>
</evidence>
<dbReference type="Gene3D" id="3.40.50.10130">
    <property type="match status" value="1"/>
</dbReference>
<evidence type="ECO:0000256" key="11">
    <source>
        <dbReference type="SAM" id="MobiDB-lite"/>
    </source>
</evidence>
<dbReference type="GO" id="GO:0003684">
    <property type="term" value="F:damaged DNA binding"/>
    <property type="evidence" value="ECO:0007669"/>
    <property type="project" value="TreeGrafter"/>
</dbReference>
<dbReference type="CDD" id="cd04094">
    <property type="entry name" value="eSelB_III"/>
    <property type="match status" value="1"/>
</dbReference>
<dbReference type="FunFam" id="3.40.50.10130:FF:000002">
    <property type="entry name" value="DNA repair endonuclease XPF"/>
    <property type="match status" value="1"/>
</dbReference>
<keyword evidence="13" id="KW-1185">Reference proteome</keyword>
<dbReference type="Pfam" id="PF21131">
    <property type="entry name" value="eEFSec_4th"/>
    <property type="match status" value="1"/>
</dbReference>
<proteinExistence type="inferred from homology"/>
<dbReference type="GO" id="GO:0000724">
    <property type="term" value="P:double-strand break repair via homologous recombination"/>
    <property type="evidence" value="ECO:0007669"/>
    <property type="project" value="TreeGrafter"/>
</dbReference>
<dbReference type="GO" id="GO:0003697">
    <property type="term" value="F:single-stranded DNA binding"/>
    <property type="evidence" value="ECO:0007669"/>
    <property type="project" value="TreeGrafter"/>
</dbReference>
<evidence type="ECO:0000313" key="14">
    <source>
        <dbReference type="WBParaSite" id="maker-uti_cns_0005355-snap-gene-0.8-mRNA-1"/>
    </source>
</evidence>
<dbReference type="GO" id="GO:0000110">
    <property type="term" value="C:nucleotide-excision repair factor 1 complex"/>
    <property type="evidence" value="ECO:0007669"/>
    <property type="project" value="TreeGrafter"/>
</dbReference>
<dbReference type="SUPFAM" id="SSF52980">
    <property type="entry name" value="Restriction endonuclease-like"/>
    <property type="match status" value="1"/>
</dbReference>
<dbReference type="InterPro" id="IPR027417">
    <property type="entry name" value="P-loop_NTPase"/>
</dbReference>
<organism evidence="13 14">
    <name type="scientific">Macrostomum lignano</name>
    <dbReference type="NCBI Taxonomy" id="282301"/>
    <lineage>
        <taxon>Eukaryota</taxon>
        <taxon>Metazoa</taxon>
        <taxon>Spiralia</taxon>
        <taxon>Lophotrochozoa</taxon>
        <taxon>Platyhelminthes</taxon>
        <taxon>Rhabditophora</taxon>
        <taxon>Macrostomorpha</taxon>
        <taxon>Macrostomida</taxon>
        <taxon>Macrostomidae</taxon>
        <taxon>Macrostomum</taxon>
    </lineage>
</organism>
<evidence type="ECO:0000313" key="13">
    <source>
        <dbReference type="Proteomes" id="UP000095280"/>
    </source>
</evidence>
<dbReference type="InterPro" id="IPR049393">
    <property type="entry name" value="eEFSec_III"/>
</dbReference>
<evidence type="ECO:0000256" key="5">
    <source>
        <dbReference type="ARBA" id="ARBA00022763"/>
    </source>
</evidence>
<feature type="domain" description="Tr-type G" evidence="12">
    <location>
        <begin position="16"/>
        <end position="233"/>
    </location>
</feature>
<dbReference type="PRINTS" id="PR00315">
    <property type="entry name" value="ELONGATNFCT"/>
</dbReference>
<dbReference type="InterPro" id="IPR009000">
    <property type="entry name" value="Transl_B-barrel_sf"/>
</dbReference>
<sequence length="1487" mass="161056">MICGRLAAVPGTEGMPLNVNIGVLGHVDSGKTSLSKALSTQASTASFDKNPQSQERGITLDLGFSTFSVSFADEDSSATGSSWRRLPAELSERWGRPAELQFTLVDCPGHASLIRAVIGGAQIIDAVMLVVDATKGIQTQTAECLVLAEIVCSCLLLVINKVDLLPEAERDRSLDRLSKRLLKTLAGTKFANCPVAAVAASPSGGDAPDAAAPEPIGLANLVKQLVATAPVPTRSPAGPFLFAVDHCYGIRGQGTVLTGTVLAGCVRVGDTVEVAHEQRRVKGMQVFRKPVDFAQQGDRLGLCVTQLDPRLLERGLVCAPGSVPTIHALLLPVSPVPHYKLPVRSKSKLHVSLGHETAMASLLLFQAPRPDQPLAEQFCEYLDEASMRDCPPGLHALLEFERPVLAPPSATVIVSKLDVDINQNVCRIAMHGRPLELLTSADYRTAQLPKLVRVYRPKCRRGRLDRVKDPYTVVVTGLFRKETALDVFIGLQVSLSTGQQGRIEGSFGQSGKCTVRMSEPLSDEFCQRYGGGKRAKKGASGGDGASEPVESTDGLLDYESALFLDLFHQDGLAVLGAGLCPHRLAAQLIRLYSDPAHLVLVVNARPDEAAFYAEYVERACVASGAPPVSPAPRALTSEQPQAERRRLYNEGGVFFASSAQILVVDFLRSVVPADAVSGIIVMHADEVLDLCQEAFVLRLYREANPTGFIKAITDRAQGLTRGGFGIERILRTLFVPGLFLLPRFHESVAACMDACPPQVEEVRVNLTEPMLRCQSALVDLLKACMQELARSAPVLDANELTVENALTRGFDQLLRSYTDPVWHRMSYRSRQLVADIRTLRRFLLALTQEDPAAFHRRVASVISSEKAFGANSGWLFLAEADRLLAASKARLGSGPASYEVPPKWLSCRAILQEVERERLDQQRPVAGADDPTAQQQQLRTLIIVHDSSTQRQLLAFLTSGAEAAFAADANSAADSADEDAVETTTTATTSTASKKSSRKTAAKKKSKEPNLLTLTQMIRPASDVNDQPQQQGDDVESVDKVDQPTSEIVDESELKRRFPSARLFGQSDCRHAMFAVRRQAGGSGGVGAARRQDSTVGHQQALPMLLDCWRPHRVLLYDPDSTSAAGGAQPVPQPGRGRCPLVVYFFVYEGSVEEQRYLTQLRKEKEAFEFLIRERSVAVVTSEPVVKGDLAPVEELAGPDDGIAAAAAEQHQVIVDVREFRSELPCLLHRRGITILPVTIDVGDYVLTPDICVERKSVSDLIGSLNSGRLYNQVVNMTQHYRTPVLLIEFDAERTGFALYHGRAAMSSELNSSDTISRLSLLTLHFPQLRILWSPAPHASAELFHDLKRGRPQPQLQLLPSVSAATAVESYNDVDDSEASSSTSLTPAASAATLRHVARSMLLRMPGVTHRSLRGLIKAAGGSFAGLCRLGVGELREALGQREAADRLHEFLRTDGRRLAGGAAAGRGGARRPKLALAAKLPTARRN</sequence>
<feature type="compositionally biased region" description="Basic residues" evidence="11">
    <location>
        <begin position="995"/>
        <end position="1006"/>
    </location>
</feature>
<dbReference type="SUPFAM" id="SSF50447">
    <property type="entry name" value="Translation proteins"/>
    <property type="match status" value="1"/>
</dbReference>
<evidence type="ECO:0000256" key="10">
    <source>
        <dbReference type="ARBA" id="ARBA00072370"/>
    </source>
</evidence>